<sequence length="179" mass="19800">MLYSINPVHVLVADDTGELAMAAPHKTAPKPEPGEERLEFLADLVGYHLRRASIRDMQGMSAALESLSLRAVPLSVLLMIVENPGISAADICRAIGLKRANIVSILAELEQRGLFLREADPNDNRVQKLFPTRTGKELTAEALERLKDHEDHLLCALSGSERAELRRLLMKVWQGDEGD</sequence>
<dbReference type="SMART" id="SM00347">
    <property type="entry name" value="HTH_MARR"/>
    <property type="match status" value="1"/>
</dbReference>
<dbReference type="InterPro" id="IPR000835">
    <property type="entry name" value="HTH_MarR-typ"/>
</dbReference>
<reference evidence="6" key="1">
    <citation type="submission" date="2019-01" db="EMBL/GenBank/DDBJ databases">
        <title>Sinorhodobacter populi sp. nov. isolated from the symptomatic bark tissue of Populus euramericana canker.</title>
        <authorList>
            <person name="Li Y."/>
        </authorList>
    </citation>
    <scope>NUCLEOTIDE SEQUENCE [LARGE SCALE GENOMIC DNA]</scope>
    <source>
        <strain evidence="6">CGMCC 1.12963</strain>
    </source>
</reference>
<feature type="domain" description="HTH marR-type" evidence="4">
    <location>
        <begin position="35"/>
        <end position="174"/>
    </location>
</feature>
<dbReference type="GO" id="GO:0003677">
    <property type="term" value="F:DNA binding"/>
    <property type="evidence" value="ECO:0007669"/>
    <property type="project" value="UniProtKB-KW"/>
</dbReference>
<dbReference type="Gene3D" id="1.10.10.10">
    <property type="entry name" value="Winged helix-like DNA-binding domain superfamily/Winged helix DNA-binding domain"/>
    <property type="match status" value="1"/>
</dbReference>
<name>A0A3S3PGV8_9RHOB</name>
<dbReference type="GO" id="GO:0003700">
    <property type="term" value="F:DNA-binding transcription factor activity"/>
    <property type="evidence" value="ECO:0007669"/>
    <property type="project" value="InterPro"/>
</dbReference>
<dbReference type="SUPFAM" id="SSF46785">
    <property type="entry name" value="Winged helix' DNA-binding domain"/>
    <property type="match status" value="1"/>
</dbReference>
<evidence type="ECO:0000256" key="1">
    <source>
        <dbReference type="ARBA" id="ARBA00023015"/>
    </source>
</evidence>
<keyword evidence="2" id="KW-0238">DNA-binding</keyword>
<organism evidence="5 6">
    <name type="scientific">Paenirhodobacter huangdaonensis</name>
    <dbReference type="NCBI Taxonomy" id="2501515"/>
    <lineage>
        <taxon>Bacteria</taxon>
        <taxon>Pseudomonadati</taxon>
        <taxon>Pseudomonadota</taxon>
        <taxon>Alphaproteobacteria</taxon>
        <taxon>Rhodobacterales</taxon>
        <taxon>Rhodobacter group</taxon>
        <taxon>Paenirhodobacter</taxon>
    </lineage>
</organism>
<dbReference type="PANTHER" id="PTHR42756">
    <property type="entry name" value="TRANSCRIPTIONAL REGULATOR, MARR"/>
    <property type="match status" value="1"/>
</dbReference>
<evidence type="ECO:0000256" key="2">
    <source>
        <dbReference type="ARBA" id="ARBA00023125"/>
    </source>
</evidence>
<comment type="caution">
    <text evidence="5">The sequence shown here is derived from an EMBL/GenBank/DDBJ whole genome shotgun (WGS) entry which is preliminary data.</text>
</comment>
<evidence type="ECO:0000259" key="4">
    <source>
        <dbReference type="PROSITE" id="PS50995"/>
    </source>
</evidence>
<accession>A0A3S3PGV8</accession>
<proteinExistence type="predicted"/>
<keyword evidence="6" id="KW-1185">Reference proteome</keyword>
<dbReference type="PANTHER" id="PTHR42756:SF1">
    <property type="entry name" value="TRANSCRIPTIONAL REPRESSOR OF EMRAB OPERON"/>
    <property type="match status" value="1"/>
</dbReference>
<keyword evidence="1" id="KW-0805">Transcription regulation</keyword>
<dbReference type="AlphaFoldDB" id="A0A3S3PGV8"/>
<dbReference type="Proteomes" id="UP000288071">
    <property type="component" value="Unassembled WGS sequence"/>
</dbReference>
<evidence type="ECO:0000256" key="3">
    <source>
        <dbReference type="ARBA" id="ARBA00023163"/>
    </source>
</evidence>
<evidence type="ECO:0000313" key="5">
    <source>
        <dbReference type="EMBL" id="RWR54541.1"/>
    </source>
</evidence>
<dbReference type="InterPro" id="IPR036388">
    <property type="entry name" value="WH-like_DNA-bd_sf"/>
</dbReference>
<dbReference type="PRINTS" id="PR00598">
    <property type="entry name" value="HTHMARR"/>
</dbReference>
<dbReference type="InterPro" id="IPR036390">
    <property type="entry name" value="WH_DNA-bd_sf"/>
</dbReference>
<keyword evidence="3" id="KW-0804">Transcription</keyword>
<dbReference type="EMBL" id="SAVA01000001">
    <property type="protein sequence ID" value="RWR54541.1"/>
    <property type="molecule type" value="Genomic_DNA"/>
</dbReference>
<protein>
    <submittedName>
        <fullName evidence="5">MarR family transcriptional regulator</fullName>
    </submittedName>
</protein>
<evidence type="ECO:0000313" key="6">
    <source>
        <dbReference type="Proteomes" id="UP000288071"/>
    </source>
</evidence>
<dbReference type="PROSITE" id="PS50995">
    <property type="entry name" value="HTH_MARR_2"/>
    <property type="match status" value="1"/>
</dbReference>
<dbReference type="Pfam" id="PF01047">
    <property type="entry name" value="MarR"/>
    <property type="match status" value="1"/>
</dbReference>
<reference evidence="5 6" key="2">
    <citation type="submission" date="2019-01" db="EMBL/GenBank/DDBJ databases">
        <title>Sinorhodobacter populi sp. nov. isolated from the symptomatic bark tissue of Populus euramericana canker.</title>
        <authorList>
            <person name="Xu G."/>
        </authorList>
    </citation>
    <scope>NUCLEOTIDE SEQUENCE [LARGE SCALE GENOMIC DNA]</scope>
    <source>
        <strain evidence="5 6">CGMCC 1.12963</strain>
    </source>
</reference>
<gene>
    <name evidence="5" type="ORF">EOW66_00280</name>
</gene>